<protein>
    <submittedName>
        <fullName evidence="2">Type III restriction protein res subunit</fullName>
    </submittedName>
</protein>
<comment type="caution">
    <text evidence="2">The sequence shown here is derived from an EMBL/GenBank/DDBJ whole genome shotgun (WGS) entry which is preliminary data.</text>
</comment>
<dbReference type="Pfam" id="PF04851">
    <property type="entry name" value="ResIII"/>
    <property type="match status" value="1"/>
</dbReference>
<dbReference type="GO" id="GO:0005524">
    <property type="term" value="F:ATP binding"/>
    <property type="evidence" value="ECO:0007669"/>
    <property type="project" value="InterPro"/>
</dbReference>
<dbReference type="GO" id="GO:0003677">
    <property type="term" value="F:DNA binding"/>
    <property type="evidence" value="ECO:0007669"/>
    <property type="project" value="InterPro"/>
</dbReference>
<dbReference type="Proteomes" id="UP000006250">
    <property type="component" value="Unassembled WGS sequence"/>
</dbReference>
<evidence type="ECO:0000259" key="1">
    <source>
        <dbReference type="Pfam" id="PF04851"/>
    </source>
</evidence>
<dbReference type="InterPro" id="IPR006935">
    <property type="entry name" value="Helicase/UvrB_N"/>
</dbReference>
<dbReference type="GO" id="GO:0016787">
    <property type="term" value="F:hydrolase activity"/>
    <property type="evidence" value="ECO:0007669"/>
    <property type="project" value="InterPro"/>
</dbReference>
<dbReference type="InterPro" id="IPR050742">
    <property type="entry name" value="Helicase_Restrict-Modif_Enz"/>
</dbReference>
<dbReference type="GO" id="GO:0005829">
    <property type="term" value="C:cytosol"/>
    <property type="evidence" value="ECO:0007669"/>
    <property type="project" value="TreeGrafter"/>
</dbReference>
<dbReference type="InterPro" id="IPR027417">
    <property type="entry name" value="P-loop_NTPase"/>
</dbReference>
<gene>
    <name evidence="2" type="ORF">DesfrDRAFT_0741</name>
</gene>
<sequence>MELKEYQRRVLTVFDAYLDAVTTWRAKARKIILANKDETDRDLIRPVPDFPAKAWDAMRSRGLLPACRAEVPYSSHKDAIGHNVPSVCLKIPTGGGKTLLATSCISQLMGKYVERQTGMVLWIVPNEAIYSQTVKQLKNRDHPYRQMLDRAAAGRVKILEKDSPLCRQDVDTHLCILVLMLQSAGRQSKETLRVFRDRGNVVGFFPNESDAGAHALLAQEVINLDRYEDELGLGPIIKDSLGNVLRFLRPIVIVDEGHKAYSTIAINTVYGFNPRFVLELSATPKDRPRDTPPRFANWLVDVRGIELAEEEMIKVPLNVKINPGSDWRNCLRESLDHLNRLQQQAEDLIADTARYIRPIMLVQVERTGADQRDAGFIHAEDAREFLLTAGLTEAQIAIKTSETNDLHAPENMDLLHPSCQVRVIITKQALQEGWDCPFAYVLCALGANHNLAAMTQLVGRILRQPHAAKTGVQGLDECHVFCLHDRTRDVVEGIKRGLESDGMADLALTITEGGDSSGARQETRTLRRRDSFADLRIFLPKVVWAGGSRLRPLDYEQDVLAGVDWAALDMAELAGRIPLDVREAHSHVTRITVTDGAEGEFFAADSAQEVVEAATFDPVHATRMVTDLIPNPWIARAKVQEFLGGLLAKGFTEERLGHLSSYLIEEMRRFLSVKRDALTESYFKEQVRTGMIQFRLRIDDHSHDWQMPFELETELPESARKACRTDGNPIQKSVFAPVYEDDFNRDELEFACYLDEKKALHWWHRNVVRAGQYSLQGWRRNKVYPDFIFAMSIADGQEKVFVIETKGDQLSGNLDSEYKRKLLHLMADNYHQGRASEAGRLEIQIGKKTSIACDLVLMSEWKTHGWE</sequence>
<dbReference type="OrthoDB" id="9804145at2"/>
<dbReference type="PANTHER" id="PTHR47396:SF1">
    <property type="entry name" value="ATP-DEPENDENT HELICASE IRC3-RELATED"/>
    <property type="match status" value="1"/>
</dbReference>
<proteinExistence type="predicted"/>
<dbReference type="EMBL" id="AECZ01000003">
    <property type="protein sequence ID" value="EFL52635.1"/>
    <property type="molecule type" value="Genomic_DNA"/>
</dbReference>
<dbReference type="Gene3D" id="3.40.50.300">
    <property type="entry name" value="P-loop containing nucleotide triphosphate hydrolases"/>
    <property type="match status" value="1"/>
</dbReference>
<name>E1JT02_SOLFR</name>
<dbReference type="AlphaFoldDB" id="E1JT02"/>
<evidence type="ECO:0000313" key="3">
    <source>
        <dbReference type="Proteomes" id="UP000006250"/>
    </source>
</evidence>
<dbReference type="STRING" id="596151.DesfrDRAFT_0741"/>
<dbReference type="SUPFAM" id="SSF52540">
    <property type="entry name" value="P-loop containing nucleoside triphosphate hydrolases"/>
    <property type="match status" value="1"/>
</dbReference>
<feature type="domain" description="Helicase/UvrB N-terminal" evidence="1">
    <location>
        <begin position="82"/>
        <end position="285"/>
    </location>
</feature>
<dbReference type="PANTHER" id="PTHR47396">
    <property type="entry name" value="TYPE I RESTRICTION ENZYME ECOKI R PROTEIN"/>
    <property type="match status" value="1"/>
</dbReference>
<organism evidence="2 3">
    <name type="scientific">Solidesulfovibrio fructosivorans JJ]</name>
    <dbReference type="NCBI Taxonomy" id="596151"/>
    <lineage>
        <taxon>Bacteria</taxon>
        <taxon>Pseudomonadati</taxon>
        <taxon>Thermodesulfobacteriota</taxon>
        <taxon>Desulfovibrionia</taxon>
        <taxon>Desulfovibrionales</taxon>
        <taxon>Desulfovibrionaceae</taxon>
        <taxon>Solidesulfovibrio</taxon>
    </lineage>
</organism>
<keyword evidence="3" id="KW-1185">Reference proteome</keyword>
<dbReference type="eggNOG" id="COG1061">
    <property type="taxonomic scope" value="Bacteria"/>
</dbReference>
<accession>E1JT02</accession>
<dbReference type="RefSeq" id="WP_005991215.1">
    <property type="nucleotide sequence ID" value="NZ_AECZ01000003.1"/>
</dbReference>
<evidence type="ECO:0000313" key="2">
    <source>
        <dbReference type="EMBL" id="EFL52635.1"/>
    </source>
</evidence>
<reference evidence="2 3" key="1">
    <citation type="submission" date="2010-08" db="EMBL/GenBank/DDBJ databases">
        <title>The draft genome of Desulfovibrio fructosovorans JJ.</title>
        <authorList>
            <consortium name="US DOE Joint Genome Institute (JGI-PGF)"/>
            <person name="Lucas S."/>
            <person name="Copeland A."/>
            <person name="Lapidus A."/>
            <person name="Cheng J.-F."/>
            <person name="Bruce D."/>
            <person name="Goodwin L."/>
            <person name="Pitluck S."/>
            <person name="Land M.L."/>
            <person name="Hauser L."/>
            <person name="Chang Y.-J."/>
            <person name="Jeffries C."/>
            <person name="Wall J.D."/>
            <person name="Stahl D.A."/>
            <person name="Arkin A.P."/>
            <person name="Dehal P."/>
            <person name="Stolyar S.M."/>
            <person name="Hazen T.C."/>
            <person name="Woyke T.J."/>
        </authorList>
    </citation>
    <scope>NUCLEOTIDE SEQUENCE [LARGE SCALE GENOMIC DNA]</scope>
    <source>
        <strain evidence="2 3">JJ</strain>
    </source>
</reference>